<dbReference type="RefSeq" id="WP_230611866.1">
    <property type="nucleotide sequence ID" value="NZ_JAJNAG010000083.1"/>
</dbReference>
<reference evidence="2" key="1">
    <citation type="submission" date="2021-11" db="EMBL/GenBank/DDBJ databases">
        <title>Jinshanibacter sp. isolated from one year old Eriocheir sinensis.</title>
        <authorList>
            <person name="Li J.-Y."/>
            <person name="He W."/>
            <person name="Gao T.-H."/>
        </authorList>
    </citation>
    <scope>NUCLEOTIDE SEQUENCE</scope>
    <source>
        <strain evidence="2">LJY008</strain>
    </source>
</reference>
<gene>
    <name evidence="2" type="ORF">LPW36_17490</name>
</gene>
<organism evidence="2 3">
    <name type="scientific">Limnobaculum eriocheiris</name>
    <dbReference type="NCBI Taxonomy" id="2897391"/>
    <lineage>
        <taxon>Bacteria</taxon>
        <taxon>Pseudomonadati</taxon>
        <taxon>Pseudomonadota</taxon>
        <taxon>Gammaproteobacteria</taxon>
        <taxon>Enterobacterales</taxon>
        <taxon>Budviciaceae</taxon>
        <taxon>Limnobaculum</taxon>
    </lineage>
</organism>
<name>A0A9X1SRD4_9GAMM</name>
<dbReference type="Proteomes" id="UP001139171">
    <property type="component" value="Unassembled WGS sequence"/>
</dbReference>
<keyword evidence="1" id="KW-0812">Transmembrane</keyword>
<accession>A0A9X1SRD4</accession>
<dbReference type="EMBL" id="JAJNAG010000083">
    <property type="protein sequence ID" value="MCD1127747.1"/>
    <property type="molecule type" value="Genomic_DNA"/>
</dbReference>
<feature type="transmembrane region" description="Helical" evidence="1">
    <location>
        <begin position="18"/>
        <end position="37"/>
    </location>
</feature>
<proteinExistence type="predicted"/>
<evidence type="ECO:0000313" key="2">
    <source>
        <dbReference type="EMBL" id="MCD1127747.1"/>
    </source>
</evidence>
<dbReference type="AlphaFoldDB" id="A0A9X1SRD4"/>
<keyword evidence="3" id="KW-1185">Reference proteome</keyword>
<keyword evidence="1" id="KW-0472">Membrane</keyword>
<evidence type="ECO:0000256" key="1">
    <source>
        <dbReference type="SAM" id="Phobius"/>
    </source>
</evidence>
<comment type="caution">
    <text evidence="2">The sequence shown here is derived from an EMBL/GenBank/DDBJ whole genome shotgun (WGS) entry which is preliminary data.</text>
</comment>
<sequence>MHCQDLNKQPKKTLKNKLLFWGSVALIIGGGYIYMSLPEDPRRVSISIELPAETEALPYEVRYRSSICKNKYRDGDFNARYEDDRRYVEVIPKKQGGSNIYKETISVDDGGYCKWKLSNIIIGFQYKKNSSILNNIEENTPVKVKFVFDDYASATSNRQPKEEYNDFIVQKNYYPLKKEFIDNNRKSIVSIKGEQNSLTYQLYIPNEIVYKPILHTNKMVTVIEPANREDKFKIIYPDGTITDVDSAYPLDFEKIINMR</sequence>
<evidence type="ECO:0000313" key="3">
    <source>
        <dbReference type="Proteomes" id="UP001139171"/>
    </source>
</evidence>
<keyword evidence="1" id="KW-1133">Transmembrane helix</keyword>
<protein>
    <submittedName>
        <fullName evidence="2">Uncharacterized protein</fullName>
    </submittedName>
</protein>